<keyword evidence="1" id="KW-0472">Membrane</keyword>
<gene>
    <name evidence="2" type="ORF">APLA_LOCUS481</name>
</gene>
<keyword evidence="1" id="KW-0812">Transmembrane</keyword>
<protein>
    <submittedName>
        <fullName evidence="2">Uncharacterized protein</fullName>
    </submittedName>
</protein>
<evidence type="ECO:0000313" key="3">
    <source>
        <dbReference type="Proteomes" id="UP000494106"/>
    </source>
</evidence>
<dbReference type="AlphaFoldDB" id="A0A8S0YPQ0"/>
<reference evidence="2 3" key="1">
    <citation type="submission" date="2020-04" db="EMBL/GenBank/DDBJ databases">
        <authorList>
            <person name="Wallbank WR R."/>
            <person name="Pardo Diaz C."/>
            <person name="Kozak K."/>
            <person name="Martin S."/>
            <person name="Jiggins C."/>
            <person name="Moest M."/>
            <person name="Warren A I."/>
            <person name="Byers J.R.P. K."/>
            <person name="Montejo-Kovacevich G."/>
            <person name="Yen C E."/>
        </authorList>
    </citation>
    <scope>NUCLEOTIDE SEQUENCE [LARGE SCALE GENOMIC DNA]</scope>
</reference>
<sequence length="95" mass="10593">MNRINLHLLWNIIEDDLLGCSIDEKALAAEYVIRAHVSSNPPNNSPFLALVLAFYHQQDVSLDKRTISEYRGPIASLFYINSIVTVTAFGVMIGS</sequence>
<accession>A0A8S0YPQ0</accession>
<feature type="transmembrane region" description="Helical" evidence="1">
    <location>
        <begin position="74"/>
        <end position="93"/>
    </location>
</feature>
<dbReference type="Proteomes" id="UP000494106">
    <property type="component" value="Unassembled WGS sequence"/>
</dbReference>
<evidence type="ECO:0000313" key="2">
    <source>
        <dbReference type="EMBL" id="CAB3221173.1"/>
    </source>
</evidence>
<organism evidence="2 3">
    <name type="scientific">Arctia plantaginis</name>
    <name type="common">Wood tiger moth</name>
    <name type="synonym">Phalaena plantaginis</name>
    <dbReference type="NCBI Taxonomy" id="874455"/>
    <lineage>
        <taxon>Eukaryota</taxon>
        <taxon>Metazoa</taxon>
        <taxon>Ecdysozoa</taxon>
        <taxon>Arthropoda</taxon>
        <taxon>Hexapoda</taxon>
        <taxon>Insecta</taxon>
        <taxon>Pterygota</taxon>
        <taxon>Neoptera</taxon>
        <taxon>Endopterygota</taxon>
        <taxon>Lepidoptera</taxon>
        <taxon>Glossata</taxon>
        <taxon>Ditrysia</taxon>
        <taxon>Noctuoidea</taxon>
        <taxon>Erebidae</taxon>
        <taxon>Arctiinae</taxon>
        <taxon>Arctia</taxon>
    </lineage>
</organism>
<keyword evidence="3" id="KW-1185">Reference proteome</keyword>
<evidence type="ECO:0000256" key="1">
    <source>
        <dbReference type="SAM" id="Phobius"/>
    </source>
</evidence>
<comment type="caution">
    <text evidence="2">The sequence shown here is derived from an EMBL/GenBank/DDBJ whole genome shotgun (WGS) entry which is preliminary data.</text>
</comment>
<dbReference type="EMBL" id="CADEBC010000061">
    <property type="protein sequence ID" value="CAB3221173.1"/>
    <property type="molecule type" value="Genomic_DNA"/>
</dbReference>
<keyword evidence="1" id="KW-1133">Transmembrane helix</keyword>
<proteinExistence type="predicted"/>
<name>A0A8S0YPQ0_ARCPL</name>